<dbReference type="InterPro" id="IPR043131">
    <property type="entry name" value="BCAT-like_N"/>
</dbReference>
<dbReference type="SUPFAM" id="SSF56752">
    <property type="entry name" value="D-aminoacid aminotransferase-like PLP-dependent enzymes"/>
    <property type="match status" value="1"/>
</dbReference>
<dbReference type="AlphaFoldDB" id="I0EN77"/>
<dbReference type="GO" id="GO:0046820">
    <property type="term" value="F:4-amino-4-deoxychorismate synthase activity"/>
    <property type="evidence" value="ECO:0007669"/>
    <property type="project" value="TreeGrafter"/>
</dbReference>
<evidence type="ECO:0000313" key="3">
    <source>
        <dbReference type="Proteomes" id="UP000005010"/>
    </source>
</evidence>
<dbReference type="RefSeq" id="WP_014661266.1">
    <property type="nucleotide sequence ID" value="NC_017737.1"/>
</dbReference>
<dbReference type="InterPro" id="IPR036038">
    <property type="entry name" value="Aminotransferase-like"/>
</dbReference>
<dbReference type="InterPro" id="IPR001544">
    <property type="entry name" value="Aminotrans_IV"/>
</dbReference>
<dbReference type="EMBL" id="CP003479">
    <property type="protein sequence ID" value="AFI04396.1"/>
    <property type="molecule type" value="Genomic_DNA"/>
</dbReference>
<evidence type="ECO:0000259" key="1">
    <source>
        <dbReference type="Pfam" id="PF00425"/>
    </source>
</evidence>
<dbReference type="InterPro" id="IPR015890">
    <property type="entry name" value="Chorismate_C"/>
</dbReference>
<dbReference type="SUPFAM" id="SSF56322">
    <property type="entry name" value="ADC synthase"/>
    <property type="match status" value="1"/>
</dbReference>
<dbReference type="Pfam" id="PF00425">
    <property type="entry name" value="Chorismate_bind"/>
    <property type="match status" value="1"/>
</dbReference>
<dbReference type="Proteomes" id="UP000005010">
    <property type="component" value="Chromosome"/>
</dbReference>
<dbReference type="InterPro" id="IPR019999">
    <property type="entry name" value="Anth_synth_I-like"/>
</dbReference>
<proteinExistence type="predicted"/>
<dbReference type="PRINTS" id="PR00095">
    <property type="entry name" value="ANTSNTHASEI"/>
</dbReference>
<sequence length="561" mass="65215">MIFGDFKYQKCVKKLVATNSNELKNALDFISQNRGKGYFVGYLTYETRLAFLDETFKSQTPFLYFEQFLERKKYALKPLKEHTFYPNIHSPLNKESYFRQFKSIKEHLKKGDTYQVNLTMDLILNTQAKLEKIFEEVLHNQNTPFKAFIENEFSSILSFSPELFFELEFLDNAIKIITKPMKGTIARSPDPLIDEKNKLFLQNDSKNRSENVMIVDLLRNDLSQIALKNSLKVNQLFEIIALSSVYQMVSEIEAKLSLETSLFEIFKALFPCGSITGCPKIKTMQIIENLERRDRGVYCGAIGLIEEKRALFSVPIRTIEKKKGENFLHLGVGSGVTYESKNEDEYEESFLKSFFVMPKIEFELIETMRVIKVAQKLEIRNKNAHKERLMSSAKYFNFKYDENLLDFELEKEGVLRILLQKNGTLIKEYKALEPLKSLEVRLSKTPINKHNDFLYHKTTYAPFYQKTRELIKKGVIFDEIFYNQDFELTEGARSNLILEINNELLTPYFSAGALKGTSVVELLKKGLVKYAPLNLQDLQRATKIYCVNALHGLVEVKWIMS</sequence>
<dbReference type="eggNOG" id="COG0147">
    <property type="taxonomic scope" value="Bacteria"/>
</dbReference>
<dbReference type="Gene3D" id="3.60.120.10">
    <property type="entry name" value="Anthranilate synthase"/>
    <property type="match status" value="1"/>
</dbReference>
<dbReference type="PANTHER" id="PTHR11236:SF50">
    <property type="entry name" value="AMINODEOXYCHORISMATE SYNTHASE COMPONENT 1"/>
    <property type="match status" value="1"/>
</dbReference>
<keyword evidence="3" id="KW-1185">Reference proteome</keyword>
<dbReference type="InterPro" id="IPR043132">
    <property type="entry name" value="BCAT-like_C"/>
</dbReference>
<dbReference type="GO" id="GO:0000162">
    <property type="term" value="P:L-tryptophan biosynthetic process"/>
    <property type="evidence" value="ECO:0007669"/>
    <property type="project" value="TreeGrafter"/>
</dbReference>
<protein>
    <submittedName>
        <fullName evidence="2">Para-aminobenzoate synthetase</fullName>
    </submittedName>
</protein>
<dbReference type="KEGG" id="hce:HCW_05670"/>
<accession>I0EN77</accession>
<dbReference type="PANTHER" id="PTHR11236">
    <property type="entry name" value="AMINOBENZOATE/ANTHRANILATE SYNTHASE"/>
    <property type="match status" value="1"/>
</dbReference>
<dbReference type="Pfam" id="PF01063">
    <property type="entry name" value="Aminotran_4"/>
    <property type="match status" value="1"/>
</dbReference>
<name>I0EN77_HELC0</name>
<dbReference type="eggNOG" id="COG0115">
    <property type="taxonomic scope" value="Bacteria"/>
</dbReference>
<feature type="domain" description="Chorismate-utilising enzyme C-terminal" evidence="1">
    <location>
        <begin position="94"/>
        <end position="352"/>
    </location>
</feature>
<dbReference type="Gene3D" id="3.20.10.10">
    <property type="entry name" value="D-amino Acid Aminotransferase, subunit A, domain 2"/>
    <property type="match status" value="1"/>
</dbReference>
<reference evidence="3" key="1">
    <citation type="submission" date="2012-04" db="EMBL/GenBank/DDBJ databases">
        <title>Complete genome sequence of Helicobacter cetorum strain MIT 00-7128.</title>
        <authorList>
            <person name="Kersulyte D."/>
            <person name="Berg D.E."/>
        </authorList>
    </citation>
    <scope>NUCLEOTIDE SEQUENCE [LARGE SCALE GENOMIC DNA]</scope>
    <source>
        <strain evidence="3">MIT 00-7128</strain>
    </source>
</reference>
<organism evidence="2 3">
    <name type="scientific">Helicobacter cetorum (strain ATCC BAA-429 / MIT 00-7128)</name>
    <dbReference type="NCBI Taxonomy" id="182217"/>
    <lineage>
        <taxon>Bacteria</taxon>
        <taxon>Pseudomonadati</taxon>
        <taxon>Campylobacterota</taxon>
        <taxon>Epsilonproteobacteria</taxon>
        <taxon>Campylobacterales</taxon>
        <taxon>Helicobacteraceae</taxon>
        <taxon>Helicobacter</taxon>
    </lineage>
</organism>
<gene>
    <name evidence="2" type="ordered locus">HCW_05670</name>
</gene>
<dbReference type="PATRIC" id="fig|182217.3.peg.1202"/>
<dbReference type="InterPro" id="IPR005801">
    <property type="entry name" value="ADC_synthase"/>
</dbReference>
<dbReference type="HOGENOM" id="CLU_006493_6_2_7"/>
<dbReference type="Gene3D" id="3.30.470.10">
    <property type="match status" value="1"/>
</dbReference>
<evidence type="ECO:0000313" key="2">
    <source>
        <dbReference type="EMBL" id="AFI04396.1"/>
    </source>
</evidence>
<dbReference type="STRING" id="182217.HCW_05670"/>